<organism evidence="1 2">
    <name type="scientific">Sinorhizobium garamanticum</name>
    <dbReference type="NCBI Taxonomy" id="680247"/>
    <lineage>
        <taxon>Bacteria</taxon>
        <taxon>Pseudomonadati</taxon>
        <taxon>Pseudomonadota</taxon>
        <taxon>Alphaproteobacteria</taxon>
        <taxon>Hyphomicrobiales</taxon>
        <taxon>Rhizobiaceae</taxon>
        <taxon>Sinorhizobium/Ensifer group</taxon>
        <taxon>Sinorhizobium</taxon>
    </lineage>
</organism>
<protein>
    <recommendedName>
        <fullName evidence="3">Coproporphyrinogen III oxidase</fullName>
    </recommendedName>
</protein>
<proteinExistence type="predicted"/>
<reference evidence="1 2" key="1">
    <citation type="submission" date="2023-03" db="EMBL/GenBank/DDBJ databases">
        <authorList>
            <person name="Kaur S."/>
            <person name="Espinosa-Saiz D."/>
            <person name="Velazquez E."/>
            <person name="Menendez E."/>
            <person name="diCenzo G.C."/>
        </authorList>
    </citation>
    <scope>NUCLEOTIDE SEQUENCE [LARGE SCALE GENOMIC DNA]</scope>
    <source>
        <strain evidence="1 2">LMG 24692</strain>
    </source>
</reference>
<evidence type="ECO:0000313" key="1">
    <source>
        <dbReference type="EMBL" id="WEX89881.1"/>
    </source>
</evidence>
<gene>
    <name evidence="1" type="ORF">PZN02_005212</name>
</gene>
<name>A0ABY8DG58_9HYPH</name>
<sequence>MRAEIIERLMCDFSADIAAIAAAHDYHAHRLIDRNAKLATLAEDGVLDIPGGVIQVRQDHRFVIRAVAAAFDAYLEQSQRTHSKAA</sequence>
<evidence type="ECO:0008006" key="3">
    <source>
        <dbReference type="Google" id="ProtNLM"/>
    </source>
</evidence>
<dbReference type="SUPFAM" id="SSF102114">
    <property type="entry name" value="Radical SAM enzymes"/>
    <property type="match status" value="1"/>
</dbReference>
<dbReference type="InterPro" id="IPR058240">
    <property type="entry name" value="rSAM_sf"/>
</dbReference>
<dbReference type="Proteomes" id="UP001229355">
    <property type="component" value="Chromosome 2"/>
</dbReference>
<keyword evidence="2" id="KW-1185">Reference proteome</keyword>
<dbReference type="EMBL" id="CP120374">
    <property type="protein sequence ID" value="WEX89881.1"/>
    <property type="molecule type" value="Genomic_DNA"/>
</dbReference>
<evidence type="ECO:0000313" key="2">
    <source>
        <dbReference type="Proteomes" id="UP001229355"/>
    </source>
</evidence>
<dbReference type="Gene3D" id="1.10.10.920">
    <property type="match status" value="1"/>
</dbReference>
<accession>A0ABY8DG58</accession>